<evidence type="ECO:0000313" key="5">
    <source>
        <dbReference type="EMBL" id="MQT89681.1"/>
    </source>
</evidence>
<proteinExistence type="predicted"/>
<sequence length="571" mass="64428">MTDLSHAAVTGDLVEDTTDFFAPVSADVVDGLIGSYQAERQRIEYLHEMMTGGGYSGALWHFMEANTSDQGRYYTSNIESLMKLEPAIASLNASYWGRALSLTDVYDCMPQKRRQEWTDQIRNPMGKKAERRFRADGEGDEERWAIHPLPEFEEASVRSTLNDLLLARSQFFAERVDGIFRNLSGEHVTNQPQGFGMRMIVANMLTSYDSINYDRAGYLNDLRCVIAKFMGREEPRHGDTGPLLEIFRRRTGDWHEVDGGTIRMKMYKKGTCHIQVHPDMAWRLNAVLASLYPLAIPASFRTKPKARAKSHKLFGRPLPFSVINLLHSMRSEPCTPTRTDRWSEPRPPLTDCKWALRFDYGNHSAVVKEEAERVLAMIGGVRRNKNAHVWFDFDFNARPVLDEIVLSGCIPDQKAHQFYPTSVELGTQLIELADIGPTHRCIEPEAGVGGLADLMPKDRTRCIEISELHCNVLRAKGYDVTQADFLEWAETTNERFDRVLMNPPFSEGRWQSHTKAAGRLIADNGNLTAILPASAKGKDLLPGFDHEWSSVIDNAFAGVSVSVVMLKATKQ</sequence>
<dbReference type="AlphaFoldDB" id="A0A7X1WRE0"/>
<dbReference type="Gene3D" id="3.40.50.150">
    <property type="entry name" value="Vaccinia Virus protein VP39"/>
    <property type="match status" value="1"/>
</dbReference>
<dbReference type="Proteomes" id="UP000489190">
    <property type="component" value="Unassembled WGS sequence"/>
</dbReference>
<dbReference type="InterPro" id="IPR031339">
    <property type="entry name" value="DUF4942"/>
</dbReference>
<evidence type="ECO:0000313" key="4">
    <source>
        <dbReference type="EMBL" id="MQT73289.1"/>
    </source>
</evidence>
<evidence type="ECO:0000256" key="2">
    <source>
        <dbReference type="ARBA" id="ARBA00022679"/>
    </source>
</evidence>
<dbReference type="EMBL" id="WIWI01000025">
    <property type="protein sequence ID" value="MQT89681.1"/>
    <property type="molecule type" value="Genomic_DNA"/>
</dbReference>
<dbReference type="GO" id="GO:0003676">
    <property type="term" value="F:nucleic acid binding"/>
    <property type="evidence" value="ECO:0007669"/>
    <property type="project" value="InterPro"/>
</dbReference>
<dbReference type="GO" id="GO:0008168">
    <property type="term" value="F:methyltransferase activity"/>
    <property type="evidence" value="ECO:0007669"/>
    <property type="project" value="UniProtKB-KW"/>
</dbReference>
<keyword evidence="2" id="KW-0808">Transferase</keyword>
<dbReference type="InterPro" id="IPR029063">
    <property type="entry name" value="SAM-dependent_MTases_sf"/>
</dbReference>
<organism evidence="4 6">
    <name type="scientific">Pseudomonas helleri</name>
    <dbReference type="NCBI Taxonomy" id="1608996"/>
    <lineage>
        <taxon>Bacteria</taxon>
        <taxon>Pseudomonadati</taxon>
        <taxon>Pseudomonadota</taxon>
        <taxon>Gammaproteobacteria</taxon>
        <taxon>Pseudomonadales</taxon>
        <taxon>Pseudomonadaceae</taxon>
        <taxon>Pseudomonas</taxon>
    </lineage>
</organism>
<dbReference type="CDD" id="cd02440">
    <property type="entry name" value="AdoMet_MTases"/>
    <property type="match status" value="1"/>
</dbReference>
<evidence type="ECO:0000313" key="7">
    <source>
        <dbReference type="Proteomes" id="UP000489190"/>
    </source>
</evidence>
<dbReference type="EMBL" id="WIWF01000007">
    <property type="protein sequence ID" value="MQT73289.1"/>
    <property type="molecule type" value="Genomic_DNA"/>
</dbReference>
<dbReference type="RefSeq" id="WP_153328341.1">
    <property type="nucleotide sequence ID" value="NZ_WIWF01000007.1"/>
</dbReference>
<reference evidence="6 7" key="1">
    <citation type="submission" date="2019-10" db="EMBL/GenBank/DDBJ databases">
        <title>Evaluation of single-gene subtyping targets for Pseudomonas.</title>
        <authorList>
            <person name="Reichler S.J."/>
            <person name="Orsi R.H."/>
            <person name="Wiedmann M."/>
            <person name="Martin N.H."/>
            <person name="Murphy S.I."/>
        </authorList>
    </citation>
    <scope>NUCLEOTIDE SEQUENCE [LARGE SCALE GENOMIC DNA]</scope>
    <source>
        <strain evidence="4 6">FSL R10-2932</strain>
        <strain evidence="5 7">FSL R10-3254</strain>
    </source>
</reference>
<dbReference type="Proteomes" id="UP000447574">
    <property type="component" value="Unassembled WGS sequence"/>
</dbReference>
<comment type="caution">
    <text evidence="4">The sequence shown here is derived from an EMBL/GenBank/DDBJ whole genome shotgun (WGS) entry which is preliminary data.</text>
</comment>
<dbReference type="InterPro" id="IPR002052">
    <property type="entry name" value="DNA_methylase_N6_adenine_CS"/>
</dbReference>
<feature type="domain" description="DUF4942" evidence="3">
    <location>
        <begin position="148"/>
        <end position="293"/>
    </location>
</feature>
<gene>
    <name evidence="4" type="ORF">GHO37_03075</name>
    <name evidence="5" type="ORF">GHO39_11120</name>
</gene>
<accession>A0A7X1WRE0</accession>
<protein>
    <submittedName>
        <fullName evidence="4">DUF4942 domain-containing protein</fullName>
    </submittedName>
</protein>
<evidence type="ECO:0000256" key="1">
    <source>
        <dbReference type="ARBA" id="ARBA00022603"/>
    </source>
</evidence>
<dbReference type="SUPFAM" id="SSF53335">
    <property type="entry name" value="S-adenosyl-L-methionine-dependent methyltransferases"/>
    <property type="match status" value="1"/>
</dbReference>
<dbReference type="Pfam" id="PF13708">
    <property type="entry name" value="DUF4942"/>
    <property type="match status" value="1"/>
</dbReference>
<name>A0A7X1WRE0_9PSED</name>
<dbReference type="GO" id="GO:0032259">
    <property type="term" value="P:methylation"/>
    <property type="evidence" value="ECO:0007669"/>
    <property type="project" value="UniProtKB-KW"/>
</dbReference>
<keyword evidence="1" id="KW-0489">Methyltransferase</keyword>
<dbReference type="PROSITE" id="PS00092">
    <property type="entry name" value="N6_MTASE"/>
    <property type="match status" value="1"/>
</dbReference>
<evidence type="ECO:0000313" key="6">
    <source>
        <dbReference type="Proteomes" id="UP000447574"/>
    </source>
</evidence>
<evidence type="ECO:0000259" key="3">
    <source>
        <dbReference type="Pfam" id="PF13708"/>
    </source>
</evidence>